<dbReference type="Proteomes" id="UP001642484">
    <property type="component" value="Unassembled WGS sequence"/>
</dbReference>
<name>A0ABP0MPK7_9DINO</name>
<reference evidence="2 3" key="1">
    <citation type="submission" date="2024-02" db="EMBL/GenBank/DDBJ databases">
        <authorList>
            <person name="Chen Y."/>
            <person name="Shah S."/>
            <person name="Dougan E. K."/>
            <person name="Thang M."/>
            <person name="Chan C."/>
        </authorList>
    </citation>
    <scope>NUCLEOTIDE SEQUENCE [LARGE SCALE GENOMIC DNA]</scope>
</reference>
<feature type="compositionally biased region" description="Polar residues" evidence="1">
    <location>
        <begin position="101"/>
        <end position="118"/>
    </location>
</feature>
<feature type="region of interest" description="Disordered" evidence="1">
    <location>
        <begin position="64"/>
        <end position="118"/>
    </location>
</feature>
<organism evidence="2 3">
    <name type="scientific">Durusdinium trenchii</name>
    <dbReference type="NCBI Taxonomy" id="1381693"/>
    <lineage>
        <taxon>Eukaryota</taxon>
        <taxon>Sar</taxon>
        <taxon>Alveolata</taxon>
        <taxon>Dinophyceae</taxon>
        <taxon>Suessiales</taxon>
        <taxon>Symbiodiniaceae</taxon>
        <taxon>Durusdinium</taxon>
    </lineage>
</organism>
<proteinExistence type="predicted"/>
<comment type="caution">
    <text evidence="2">The sequence shown here is derived from an EMBL/GenBank/DDBJ whole genome shotgun (WGS) entry which is preliminary data.</text>
</comment>
<evidence type="ECO:0000313" key="2">
    <source>
        <dbReference type="EMBL" id="CAK9052762.1"/>
    </source>
</evidence>
<feature type="compositionally biased region" description="Low complexity" evidence="1">
    <location>
        <begin position="86"/>
        <end position="100"/>
    </location>
</feature>
<keyword evidence="3" id="KW-1185">Reference proteome</keyword>
<sequence>MPIGDALFDWEEEDCRMKALEDKNEVAPLSDIFELHQRIEHAESALKGVNAMVMHINMMSHNVPNTFHPPPGLPPPECLKEDDADTASTTASTQFSTPSTPRESQSERASPTNQIFWL</sequence>
<evidence type="ECO:0000256" key="1">
    <source>
        <dbReference type="SAM" id="MobiDB-lite"/>
    </source>
</evidence>
<dbReference type="EMBL" id="CAXAMN010018657">
    <property type="protein sequence ID" value="CAK9052762.1"/>
    <property type="molecule type" value="Genomic_DNA"/>
</dbReference>
<accession>A0ABP0MPK7</accession>
<feature type="compositionally biased region" description="Pro residues" evidence="1">
    <location>
        <begin position="67"/>
        <end position="77"/>
    </location>
</feature>
<protein>
    <submittedName>
        <fullName evidence="2">Uncharacterized protein</fullName>
    </submittedName>
</protein>
<evidence type="ECO:0000313" key="3">
    <source>
        <dbReference type="Proteomes" id="UP001642484"/>
    </source>
</evidence>
<gene>
    <name evidence="2" type="ORF">CCMP2556_LOCUS26592</name>
</gene>